<dbReference type="PANTHER" id="PTHR24366:SF96">
    <property type="entry name" value="LEUCINE RICH REPEAT CONTAINING 53"/>
    <property type="match status" value="1"/>
</dbReference>
<dbReference type="STRING" id="283909.R7TE69"/>
<keyword evidence="2" id="KW-0677">Repeat</keyword>
<keyword evidence="5" id="KW-1185">Reference proteome</keyword>
<reference evidence="4" key="3">
    <citation type="submission" date="2015-06" db="UniProtKB">
        <authorList>
            <consortium name="EnsemblMetazoa"/>
        </authorList>
    </citation>
    <scope>IDENTIFICATION</scope>
</reference>
<feature type="non-terminal residue" evidence="3">
    <location>
        <position position="199"/>
    </location>
</feature>
<dbReference type="HOGENOM" id="CLU_000288_18_10_1"/>
<evidence type="ECO:0008006" key="6">
    <source>
        <dbReference type="Google" id="ProtNLM"/>
    </source>
</evidence>
<dbReference type="Gene3D" id="3.80.10.10">
    <property type="entry name" value="Ribonuclease Inhibitor"/>
    <property type="match status" value="2"/>
</dbReference>
<dbReference type="SMART" id="SM00369">
    <property type="entry name" value="LRR_TYP"/>
    <property type="match status" value="4"/>
</dbReference>
<evidence type="ECO:0000313" key="4">
    <source>
        <dbReference type="EnsemblMetazoa" id="CapteP127646"/>
    </source>
</evidence>
<dbReference type="Pfam" id="PF13306">
    <property type="entry name" value="LRR_5"/>
    <property type="match status" value="1"/>
</dbReference>
<evidence type="ECO:0000256" key="2">
    <source>
        <dbReference type="ARBA" id="ARBA00022737"/>
    </source>
</evidence>
<keyword evidence="1" id="KW-0433">Leucine-rich repeat</keyword>
<dbReference type="InterPro" id="IPR003591">
    <property type="entry name" value="Leu-rich_rpt_typical-subtyp"/>
</dbReference>
<evidence type="ECO:0000256" key="1">
    <source>
        <dbReference type="ARBA" id="ARBA00022614"/>
    </source>
</evidence>
<reference evidence="3 5" key="2">
    <citation type="journal article" date="2013" name="Nature">
        <title>Insights into bilaterian evolution from three spiralian genomes.</title>
        <authorList>
            <person name="Simakov O."/>
            <person name="Marletaz F."/>
            <person name="Cho S.J."/>
            <person name="Edsinger-Gonzales E."/>
            <person name="Havlak P."/>
            <person name="Hellsten U."/>
            <person name="Kuo D.H."/>
            <person name="Larsson T."/>
            <person name="Lv J."/>
            <person name="Arendt D."/>
            <person name="Savage R."/>
            <person name="Osoegawa K."/>
            <person name="de Jong P."/>
            <person name="Grimwood J."/>
            <person name="Chapman J.A."/>
            <person name="Shapiro H."/>
            <person name="Aerts A."/>
            <person name="Otillar R.P."/>
            <person name="Terry A.Y."/>
            <person name="Boore J.L."/>
            <person name="Grigoriev I.V."/>
            <person name="Lindberg D.R."/>
            <person name="Seaver E.C."/>
            <person name="Weisblat D.A."/>
            <person name="Putnam N.H."/>
            <person name="Rokhsar D.S."/>
        </authorList>
    </citation>
    <scope>NUCLEOTIDE SEQUENCE</scope>
    <source>
        <strain evidence="3 5">I ESC-2004</strain>
    </source>
</reference>
<reference evidence="5" key="1">
    <citation type="submission" date="2012-12" db="EMBL/GenBank/DDBJ databases">
        <authorList>
            <person name="Hellsten U."/>
            <person name="Grimwood J."/>
            <person name="Chapman J.A."/>
            <person name="Shapiro H."/>
            <person name="Aerts A."/>
            <person name="Otillar R.P."/>
            <person name="Terry A.Y."/>
            <person name="Boore J.L."/>
            <person name="Simakov O."/>
            <person name="Marletaz F."/>
            <person name="Cho S.-J."/>
            <person name="Edsinger-Gonzales E."/>
            <person name="Havlak P."/>
            <person name="Kuo D.-H."/>
            <person name="Larsson T."/>
            <person name="Lv J."/>
            <person name="Arendt D."/>
            <person name="Savage R."/>
            <person name="Osoegawa K."/>
            <person name="de Jong P."/>
            <person name="Lindberg D.R."/>
            <person name="Seaver E.C."/>
            <person name="Weisblat D.A."/>
            <person name="Putnam N.H."/>
            <person name="Grigoriev I.V."/>
            <person name="Rokhsar D.S."/>
        </authorList>
    </citation>
    <scope>NUCLEOTIDE SEQUENCE</scope>
    <source>
        <strain evidence="5">I ESC-2004</strain>
    </source>
</reference>
<dbReference type="InterPro" id="IPR026906">
    <property type="entry name" value="LRR_5"/>
</dbReference>
<dbReference type="SUPFAM" id="SSF52058">
    <property type="entry name" value="L domain-like"/>
    <property type="match status" value="1"/>
</dbReference>
<proteinExistence type="predicted"/>
<name>R7TE69_CAPTE</name>
<sequence length="199" mass="22821">MRGIPEAVCKLLRLENLALDNNSIELLKPDCFANLKQLRSLTMNNNRLTEIPNHIFDSNKLLQLVYFNENNINSIGLYVFSNASILKNLESISNRIEYLPGRAYLVNVTILDVSNNLISRLDPLALTLLQEASEIRLHNNRLTRLPPEVVNITEFKGQISLHNNPWNCSCEYIWLQQWMQNLNTSLSIPVFCASPERLS</sequence>
<gene>
    <name evidence="3" type="ORF">CAPTEDRAFT_127646</name>
</gene>
<dbReference type="OMA" id="KISELCI"/>
<dbReference type="OrthoDB" id="2013775at2759"/>
<dbReference type="EMBL" id="KB311417">
    <property type="protein sequence ID" value="ELT89351.1"/>
    <property type="molecule type" value="Genomic_DNA"/>
</dbReference>
<accession>R7TE69</accession>
<dbReference type="EMBL" id="AMQN01003299">
    <property type="status" value="NOT_ANNOTATED_CDS"/>
    <property type="molecule type" value="Genomic_DNA"/>
</dbReference>
<evidence type="ECO:0000313" key="5">
    <source>
        <dbReference type="Proteomes" id="UP000014760"/>
    </source>
</evidence>
<dbReference type="InterPro" id="IPR032675">
    <property type="entry name" value="LRR_dom_sf"/>
</dbReference>
<dbReference type="PANTHER" id="PTHR24366">
    <property type="entry name" value="IG(IMMUNOGLOBULIN) AND LRR(LEUCINE RICH REPEAT) DOMAINS"/>
    <property type="match status" value="1"/>
</dbReference>
<dbReference type="AlphaFoldDB" id="R7TE69"/>
<evidence type="ECO:0000313" key="3">
    <source>
        <dbReference type="EMBL" id="ELT89351.1"/>
    </source>
</evidence>
<dbReference type="InterPro" id="IPR001611">
    <property type="entry name" value="Leu-rich_rpt"/>
</dbReference>
<protein>
    <recommendedName>
        <fullName evidence="6">LRRCT domain-containing protein</fullName>
    </recommendedName>
</protein>
<dbReference type="PROSITE" id="PS51450">
    <property type="entry name" value="LRR"/>
    <property type="match status" value="1"/>
</dbReference>
<dbReference type="Proteomes" id="UP000014760">
    <property type="component" value="Unassembled WGS sequence"/>
</dbReference>
<organism evidence="3">
    <name type="scientific">Capitella teleta</name>
    <name type="common">Polychaete worm</name>
    <dbReference type="NCBI Taxonomy" id="283909"/>
    <lineage>
        <taxon>Eukaryota</taxon>
        <taxon>Metazoa</taxon>
        <taxon>Spiralia</taxon>
        <taxon>Lophotrochozoa</taxon>
        <taxon>Annelida</taxon>
        <taxon>Polychaeta</taxon>
        <taxon>Sedentaria</taxon>
        <taxon>Scolecida</taxon>
        <taxon>Capitellidae</taxon>
        <taxon>Capitella</taxon>
    </lineage>
</organism>
<dbReference type="EnsemblMetazoa" id="CapteT127646">
    <property type="protein sequence ID" value="CapteP127646"/>
    <property type="gene ID" value="CapteG127646"/>
</dbReference>